<evidence type="ECO:0000256" key="3">
    <source>
        <dbReference type="ARBA" id="ARBA00023457"/>
    </source>
</evidence>
<evidence type="ECO:0000256" key="5">
    <source>
        <dbReference type="ARBA" id="ARBA00048470"/>
    </source>
</evidence>
<evidence type="ECO:0000256" key="4">
    <source>
        <dbReference type="ARBA" id="ARBA00023471"/>
    </source>
</evidence>
<dbReference type="InterPro" id="IPR040523">
    <property type="entry name" value="AsnC_trans_reg2"/>
</dbReference>
<sequence length="163" mass="19049">MIDEQDKKVISLIQGDLPLDPRPFALLAKKSGMNEDEFIDRIKSLKEQGIIRRFGATLRHQEAGFNSNAMVAWLAPENRIDQIGKTFARFREVSHCYHRAPRGDWPYNLYTMIHGSNREECYRIADRLSQSTDLKDYQLLFSEKEFKKTSMKYFSEKSHGKTI</sequence>
<proteinExistence type="inferred from homology"/>
<reference evidence="8 9" key="1">
    <citation type="submission" date="2020-08" db="EMBL/GenBank/DDBJ databases">
        <title>Bridging the membrane lipid divide: bacteria of the FCB group superphylum have the potential to synthesize archaeal ether lipids.</title>
        <authorList>
            <person name="Villanueva L."/>
            <person name="Von Meijenfeldt F.A.B."/>
            <person name="Westbye A.B."/>
            <person name="Yadav S."/>
            <person name="Hopmans E.C."/>
            <person name="Dutilh B.E."/>
            <person name="Sinninghe Damste J.S."/>
        </authorList>
    </citation>
    <scope>NUCLEOTIDE SEQUENCE [LARGE SCALE GENOMIC DNA]</scope>
    <source>
        <strain evidence="8">NIOZ-UU27</strain>
    </source>
</reference>
<keyword evidence="1" id="KW-0456">Lyase</keyword>
<comment type="similarity">
    <text evidence="3">Belongs to the Ahb/Nir family.</text>
</comment>
<dbReference type="AlphaFoldDB" id="A0A8J6MZV2"/>
<dbReference type="Pfam" id="PF17805">
    <property type="entry name" value="AsnC_trans_reg2"/>
    <property type="match status" value="1"/>
</dbReference>
<evidence type="ECO:0000256" key="2">
    <source>
        <dbReference type="ARBA" id="ARBA00023444"/>
    </source>
</evidence>
<dbReference type="GO" id="GO:0016829">
    <property type="term" value="F:lyase activity"/>
    <property type="evidence" value="ECO:0007669"/>
    <property type="project" value="UniProtKB-KW"/>
</dbReference>
<dbReference type="InterPro" id="IPR050684">
    <property type="entry name" value="HTH-Siroheme_Decarb"/>
</dbReference>
<accession>A0A8J6MZV2</accession>
<dbReference type="SUPFAM" id="SSF46785">
    <property type="entry name" value="Winged helix' DNA-binding domain"/>
    <property type="match status" value="1"/>
</dbReference>
<dbReference type="PANTHER" id="PTHR43413:SF1">
    <property type="entry name" value="SIROHEME DECARBOXYLASE NIRL SUBUNIT"/>
    <property type="match status" value="1"/>
</dbReference>
<dbReference type="EC" id="4.1.1.111" evidence="4"/>
<dbReference type="Proteomes" id="UP000650524">
    <property type="component" value="Unassembled WGS sequence"/>
</dbReference>
<feature type="domain" description="Siroheme decarboxylase NirL-like HTH" evidence="7">
    <location>
        <begin position="6"/>
        <end position="52"/>
    </location>
</feature>
<comment type="caution">
    <text evidence="8">The sequence shown here is derived from an EMBL/GenBank/DDBJ whole genome shotgun (WGS) entry which is preliminary data.</text>
</comment>
<protein>
    <recommendedName>
        <fullName evidence="4">siroheme decarboxylase</fullName>
        <ecNumber evidence="4">4.1.1.111</ecNumber>
    </recommendedName>
</protein>
<gene>
    <name evidence="8" type="ORF">H8E19_09675</name>
</gene>
<organism evidence="8 9">
    <name type="scientific">Candidatus Desulfacyla euxinica</name>
    <dbReference type="NCBI Taxonomy" id="2841693"/>
    <lineage>
        <taxon>Bacteria</taxon>
        <taxon>Deltaproteobacteria</taxon>
        <taxon>Candidatus Desulfacyla</taxon>
    </lineage>
</organism>
<dbReference type="PANTHER" id="PTHR43413">
    <property type="entry name" value="TRANSCRIPTIONAL REGULATOR, ASNC FAMILY"/>
    <property type="match status" value="1"/>
</dbReference>
<dbReference type="InterPro" id="IPR036390">
    <property type="entry name" value="WH_DNA-bd_sf"/>
</dbReference>
<evidence type="ECO:0000313" key="8">
    <source>
        <dbReference type="EMBL" id="MBC8177660.1"/>
    </source>
</evidence>
<evidence type="ECO:0000259" key="7">
    <source>
        <dbReference type="Pfam" id="PF22451"/>
    </source>
</evidence>
<comment type="catalytic activity">
    <reaction evidence="5">
        <text>siroheme + 2 H(+) = 12,18-didecarboxysiroheme + 2 CO2</text>
        <dbReference type="Rhea" id="RHEA:19093"/>
        <dbReference type="ChEBI" id="CHEBI:15378"/>
        <dbReference type="ChEBI" id="CHEBI:16526"/>
        <dbReference type="ChEBI" id="CHEBI:60052"/>
        <dbReference type="ChEBI" id="CHEBI:140497"/>
        <dbReference type="EC" id="4.1.1.111"/>
    </reaction>
</comment>
<evidence type="ECO:0000256" key="1">
    <source>
        <dbReference type="ARBA" id="ARBA00023239"/>
    </source>
</evidence>
<dbReference type="Pfam" id="PF22451">
    <property type="entry name" value="NirdL-like_HTH"/>
    <property type="match status" value="1"/>
</dbReference>
<comment type="pathway">
    <text evidence="2">Porphyrin-containing compound metabolism.</text>
</comment>
<name>A0A8J6MZV2_9DELT</name>
<dbReference type="EMBL" id="JACNJD010000223">
    <property type="protein sequence ID" value="MBC8177660.1"/>
    <property type="molecule type" value="Genomic_DNA"/>
</dbReference>
<dbReference type="InterPro" id="IPR053953">
    <property type="entry name" value="NirdL-like_HTH"/>
</dbReference>
<dbReference type="Gene3D" id="3.30.70.3460">
    <property type="match status" value="1"/>
</dbReference>
<evidence type="ECO:0000313" key="9">
    <source>
        <dbReference type="Proteomes" id="UP000650524"/>
    </source>
</evidence>
<feature type="domain" description="Siroheme decarboxylase AsnC-like ligand binding" evidence="6">
    <location>
        <begin position="63"/>
        <end position="147"/>
    </location>
</feature>
<evidence type="ECO:0000259" key="6">
    <source>
        <dbReference type="Pfam" id="PF17805"/>
    </source>
</evidence>
<dbReference type="UniPathway" id="UPA00252"/>